<dbReference type="PANTHER" id="PTHR33695">
    <property type="entry name" value="LIPOPROTEIN SIGNAL PEPTIDASE"/>
    <property type="match status" value="1"/>
</dbReference>
<dbReference type="NCBIfam" id="TIGR00077">
    <property type="entry name" value="lspA"/>
    <property type="match status" value="1"/>
</dbReference>
<evidence type="ECO:0000256" key="2">
    <source>
        <dbReference type="ARBA" id="ARBA00022475"/>
    </source>
</evidence>
<dbReference type="GO" id="GO:0006508">
    <property type="term" value="P:proteolysis"/>
    <property type="evidence" value="ECO:0007669"/>
    <property type="project" value="UniProtKB-KW"/>
</dbReference>
<dbReference type="Proteomes" id="UP000831290">
    <property type="component" value="Chromosome"/>
</dbReference>
<keyword evidence="13" id="KW-1185">Reference proteome</keyword>
<dbReference type="AlphaFoldDB" id="A0A9E7CUD4"/>
<evidence type="ECO:0000256" key="7">
    <source>
        <dbReference type="ARBA" id="ARBA00022989"/>
    </source>
</evidence>
<dbReference type="KEGG" id="fbm:MQE35_02725"/>
<keyword evidence="8 9" id="KW-0472">Membrane</keyword>
<reference evidence="12" key="1">
    <citation type="submission" date="2022-03" db="EMBL/GenBank/DDBJ databases">
        <title>Description of Abyssus ytuae gen. nov., sp. nov., a novel member of the family Flavobacteriaceae isolated from the sediment of Mariana Trench.</title>
        <authorList>
            <person name="Zhang J."/>
            <person name="Xu X."/>
        </authorList>
    </citation>
    <scope>NUCLEOTIDE SEQUENCE</scope>
    <source>
        <strain evidence="12">MT3330</strain>
    </source>
</reference>
<comment type="similarity">
    <text evidence="1 9 11">Belongs to the peptidase A8 family.</text>
</comment>
<keyword evidence="6 9" id="KW-0378">Hydrolase</keyword>
<gene>
    <name evidence="9 12" type="primary">lspA</name>
    <name evidence="12" type="ORF">MQE35_02725</name>
</gene>
<feature type="transmembrane region" description="Helical" evidence="9">
    <location>
        <begin position="98"/>
        <end position="118"/>
    </location>
</feature>
<feature type="active site" evidence="9">
    <location>
        <position position="125"/>
    </location>
</feature>
<keyword evidence="3 9" id="KW-0645">Protease</keyword>
<comment type="subcellular location">
    <subcellularLocation>
        <location evidence="9">Cell membrane</location>
        <topology evidence="9">Multi-pass membrane protein</topology>
    </subcellularLocation>
</comment>
<dbReference type="PROSITE" id="PS00855">
    <property type="entry name" value="SPASE_II"/>
    <property type="match status" value="1"/>
</dbReference>
<evidence type="ECO:0000256" key="4">
    <source>
        <dbReference type="ARBA" id="ARBA00022692"/>
    </source>
</evidence>
<comment type="catalytic activity">
    <reaction evidence="9 10">
        <text>Release of signal peptides from bacterial membrane prolipoproteins. Hydrolyzes -Xaa-Yaa-Zaa-|-(S,diacylglyceryl)Cys-, in which Xaa is hydrophobic (preferably Leu), and Yaa (Ala or Ser) and Zaa (Gly or Ala) have small, neutral side chains.</text>
        <dbReference type="EC" id="3.4.23.36"/>
    </reaction>
</comment>
<evidence type="ECO:0000256" key="3">
    <source>
        <dbReference type="ARBA" id="ARBA00022670"/>
    </source>
</evidence>
<organism evidence="12 13">
    <name type="scientific">Abyssalbus ytuae</name>
    <dbReference type="NCBI Taxonomy" id="2926907"/>
    <lineage>
        <taxon>Bacteria</taxon>
        <taxon>Pseudomonadati</taxon>
        <taxon>Bacteroidota</taxon>
        <taxon>Flavobacteriia</taxon>
        <taxon>Flavobacteriales</taxon>
        <taxon>Flavobacteriaceae</taxon>
        <taxon>Abyssalbus</taxon>
    </lineage>
</organism>
<evidence type="ECO:0000256" key="6">
    <source>
        <dbReference type="ARBA" id="ARBA00022801"/>
    </source>
</evidence>
<evidence type="ECO:0000313" key="13">
    <source>
        <dbReference type="Proteomes" id="UP000831290"/>
    </source>
</evidence>
<proteinExistence type="inferred from homology"/>
<sequence>MEIKNGVKKILVLLLVLLNFGCDQISKSIVRKNVEYYETTPIIQDNFILTKVENKGAFLGFGSSLHPVIKTVFLLGLPTVALLAMLAYLLFKTNLNQYFIIGFSFIVGGGIGNIFDRILYGSVTDFLHIDLGLFKTGIFNMADVSVMAGSLYILFSVIRKKYQQVKIQ</sequence>
<evidence type="ECO:0000256" key="8">
    <source>
        <dbReference type="ARBA" id="ARBA00023136"/>
    </source>
</evidence>
<comment type="function">
    <text evidence="9 10">This protein specifically catalyzes the removal of signal peptides from prolipoproteins.</text>
</comment>
<dbReference type="Pfam" id="PF01252">
    <property type="entry name" value="Peptidase_A8"/>
    <property type="match status" value="1"/>
</dbReference>
<evidence type="ECO:0000256" key="11">
    <source>
        <dbReference type="RuleBase" id="RU004181"/>
    </source>
</evidence>
<keyword evidence="7 9" id="KW-1133">Transmembrane helix</keyword>
<dbReference type="RefSeq" id="WP_255844281.1">
    <property type="nucleotide sequence ID" value="NZ_CP094358.1"/>
</dbReference>
<feature type="transmembrane region" description="Helical" evidence="9">
    <location>
        <begin position="68"/>
        <end position="91"/>
    </location>
</feature>
<feature type="transmembrane region" description="Helical" evidence="9">
    <location>
        <begin position="138"/>
        <end position="158"/>
    </location>
</feature>
<dbReference type="InterPro" id="IPR001872">
    <property type="entry name" value="Peptidase_A8"/>
</dbReference>
<evidence type="ECO:0000256" key="1">
    <source>
        <dbReference type="ARBA" id="ARBA00006139"/>
    </source>
</evidence>
<accession>A0A9E7CUD4</accession>
<evidence type="ECO:0000256" key="10">
    <source>
        <dbReference type="RuleBase" id="RU000594"/>
    </source>
</evidence>
<comment type="pathway">
    <text evidence="9">Protein modification; lipoprotein biosynthesis (signal peptide cleavage).</text>
</comment>
<dbReference type="PRINTS" id="PR00781">
    <property type="entry name" value="LIPOSIGPTASE"/>
</dbReference>
<dbReference type="GO" id="GO:0005886">
    <property type="term" value="C:plasma membrane"/>
    <property type="evidence" value="ECO:0007669"/>
    <property type="project" value="UniProtKB-SubCell"/>
</dbReference>
<keyword evidence="4 9" id="KW-0812">Transmembrane</keyword>
<dbReference type="GO" id="GO:0004190">
    <property type="term" value="F:aspartic-type endopeptidase activity"/>
    <property type="evidence" value="ECO:0007669"/>
    <property type="project" value="UniProtKB-UniRule"/>
</dbReference>
<dbReference type="EMBL" id="CP094358">
    <property type="protein sequence ID" value="UOB18222.1"/>
    <property type="molecule type" value="Genomic_DNA"/>
</dbReference>
<protein>
    <recommendedName>
        <fullName evidence="9">Lipoprotein signal peptidase</fullName>
        <ecNumber evidence="9">3.4.23.36</ecNumber>
    </recommendedName>
    <alternativeName>
        <fullName evidence="9">Prolipoprotein signal peptidase</fullName>
    </alternativeName>
    <alternativeName>
        <fullName evidence="9">Signal peptidase II</fullName>
        <shortName evidence="9">SPase II</shortName>
    </alternativeName>
</protein>
<dbReference type="HAMAP" id="MF_00161">
    <property type="entry name" value="LspA"/>
    <property type="match status" value="1"/>
</dbReference>
<keyword evidence="2 9" id="KW-1003">Cell membrane</keyword>
<evidence type="ECO:0000256" key="5">
    <source>
        <dbReference type="ARBA" id="ARBA00022750"/>
    </source>
</evidence>
<keyword evidence="5 9" id="KW-0064">Aspartyl protease</keyword>
<comment type="caution">
    <text evidence="9">Lacks conserved residue(s) required for the propagation of feature annotation.</text>
</comment>
<evidence type="ECO:0000313" key="12">
    <source>
        <dbReference type="EMBL" id="UOB18222.1"/>
    </source>
</evidence>
<dbReference type="PANTHER" id="PTHR33695:SF1">
    <property type="entry name" value="LIPOPROTEIN SIGNAL PEPTIDASE"/>
    <property type="match status" value="1"/>
</dbReference>
<feature type="active site" evidence="9">
    <location>
        <position position="143"/>
    </location>
</feature>
<evidence type="ECO:0000256" key="9">
    <source>
        <dbReference type="HAMAP-Rule" id="MF_00161"/>
    </source>
</evidence>
<dbReference type="EC" id="3.4.23.36" evidence="9"/>
<name>A0A9E7CUD4_9FLAO</name>